<gene>
    <name evidence="2" type="ORF">SARC_09335</name>
</gene>
<feature type="region of interest" description="Disordered" evidence="1">
    <location>
        <begin position="96"/>
        <end position="120"/>
    </location>
</feature>
<dbReference type="RefSeq" id="XP_014152125.1">
    <property type="nucleotide sequence ID" value="XM_014296650.1"/>
</dbReference>
<name>A0A0L0FQE4_9EUKA</name>
<dbReference type="AlphaFoldDB" id="A0A0L0FQE4"/>
<dbReference type="GeneID" id="25909839"/>
<keyword evidence="3" id="KW-1185">Reference proteome</keyword>
<evidence type="ECO:0000313" key="2">
    <source>
        <dbReference type="EMBL" id="KNC78223.1"/>
    </source>
</evidence>
<organism evidence="2 3">
    <name type="scientific">Sphaeroforma arctica JP610</name>
    <dbReference type="NCBI Taxonomy" id="667725"/>
    <lineage>
        <taxon>Eukaryota</taxon>
        <taxon>Ichthyosporea</taxon>
        <taxon>Ichthyophonida</taxon>
        <taxon>Sphaeroforma</taxon>
    </lineage>
</organism>
<dbReference type="Proteomes" id="UP000054560">
    <property type="component" value="Unassembled WGS sequence"/>
</dbReference>
<evidence type="ECO:0000256" key="1">
    <source>
        <dbReference type="SAM" id="MobiDB-lite"/>
    </source>
</evidence>
<proteinExistence type="predicted"/>
<accession>A0A0L0FQE4</accession>
<feature type="compositionally biased region" description="Polar residues" evidence="1">
    <location>
        <begin position="55"/>
        <end position="70"/>
    </location>
</feature>
<feature type="compositionally biased region" description="Basic and acidic residues" evidence="1">
    <location>
        <begin position="26"/>
        <end position="35"/>
    </location>
</feature>
<protein>
    <submittedName>
        <fullName evidence="2">Uncharacterized protein</fullName>
    </submittedName>
</protein>
<feature type="compositionally biased region" description="Polar residues" evidence="1">
    <location>
        <begin position="108"/>
        <end position="120"/>
    </location>
</feature>
<dbReference type="EMBL" id="KQ242534">
    <property type="protein sequence ID" value="KNC78223.1"/>
    <property type="molecule type" value="Genomic_DNA"/>
</dbReference>
<feature type="non-terminal residue" evidence="2">
    <location>
        <position position="1"/>
    </location>
</feature>
<sequence>VVRHKYHPAHVTLFDATIIEQCNKGATDHRTRQNEQGRPFRTTTTVPPVQGQGGNLSRQPPANIPATQTTGKHDQEEGIDPPPVATEMHIDAIITPDFHNEEHPARVTTPQGRDSVTGDN</sequence>
<feature type="region of interest" description="Disordered" evidence="1">
    <location>
        <begin position="25"/>
        <end position="83"/>
    </location>
</feature>
<evidence type="ECO:0000313" key="3">
    <source>
        <dbReference type="Proteomes" id="UP000054560"/>
    </source>
</evidence>
<reference evidence="2 3" key="1">
    <citation type="submission" date="2011-02" db="EMBL/GenBank/DDBJ databases">
        <title>The Genome Sequence of Sphaeroforma arctica JP610.</title>
        <authorList>
            <consortium name="The Broad Institute Genome Sequencing Platform"/>
            <person name="Russ C."/>
            <person name="Cuomo C."/>
            <person name="Young S.K."/>
            <person name="Zeng Q."/>
            <person name="Gargeya S."/>
            <person name="Alvarado L."/>
            <person name="Berlin A."/>
            <person name="Chapman S.B."/>
            <person name="Chen Z."/>
            <person name="Freedman E."/>
            <person name="Gellesch M."/>
            <person name="Goldberg J."/>
            <person name="Griggs A."/>
            <person name="Gujja S."/>
            <person name="Heilman E."/>
            <person name="Heiman D."/>
            <person name="Howarth C."/>
            <person name="Mehta T."/>
            <person name="Neiman D."/>
            <person name="Pearson M."/>
            <person name="Roberts A."/>
            <person name="Saif S."/>
            <person name="Shea T."/>
            <person name="Shenoy N."/>
            <person name="Sisk P."/>
            <person name="Stolte C."/>
            <person name="Sykes S."/>
            <person name="White J."/>
            <person name="Yandava C."/>
            <person name="Burger G."/>
            <person name="Gray M.W."/>
            <person name="Holland P.W.H."/>
            <person name="King N."/>
            <person name="Lang F.B.F."/>
            <person name="Roger A.J."/>
            <person name="Ruiz-Trillo I."/>
            <person name="Haas B."/>
            <person name="Nusbaum C."/>
            <person name="Birren B."/>
        </authorList>
    </citation>
    <scope>NUCLEOTIDE SEQUENCE [LARGE SCALE GENOMIC DNA]</scope>
    <source>
        <strain evidence="2 3">JP610</strain>
    </source>
</reference>